<proteinExistence type="predicted"/>
<evidence type="ECO:0000256" key="1">
    <source>
        <dbReference type="SAM" id="SignalP"/>
    </source>
</evidence>
<reference evidence="2 3" key="1">
    <citation type="submission" date="2024-02" db="EMBL/GenBank/DDBJ databases">
        <authorList>
            <person name="Daric V."/>
            <person name="Darras S."/>
        </authorList>
    </citation>
    <scope>NUCLEOTIDE SEQUENCE [LARGE SCALE GENOMIC DNA]</scope>
</reference>
<dbReference type="Pfam" id="PF10142">
    <property type="entry name" value="PhoPQ_related"/>
    <property type="match status" value="1"/>
</dbReference>
<organism evidence="2 3">
    <name type="scientific">Clavelina lepadiformis</name>
    <name type="common">Light-bulb sea squirt</name>
    <name type="synonym">Ascidia lepadiformis</name>
    <dbReference type="NCBI Taxonomy" id="159417"/>
    <lineage>
        <taxon>Eukaryota</taxon>
        <taxon>Metazoa</taxon>
        <taxon>Chordata</taxon>
        <taxon>Tunicata</taxon>
        <taxon>Ascidiacea</taxon>
        <taxon>Aplousobranchia</taxon>
        <taxon>Clavelinidae</taxon>
        <taxon>Clavelina</taxon>
    </lineage>
</organism>
<accession>A0ABP0FB60</accession>
<evidence type="ECO:0000313" key="2">
    <source>
        <dbReference type="EMBL" id="CAK8676928.1"/>
    </source>
</evidence>
<feature type="chain" id="PRO_5047278355" description="Autocrine proliferation repressor A-like" evidence="1">
    <location>
        <begin position="21"/>
        <end position="491"/>
    </location>
</feature>
<dbReference type="EMBL" id="CAWYQH010000035">
    <property type="protein sequence ID" value="CAK8676928.1"/>
    <property type="molecule type" value="Genomic_DNA"/>
</dbReference>
<keyword evidence="3" id="KW-1185">Reference proteome</keyword>
<comment type="caution">
    <text evidence="2">The sequence shown here is derived from an EMBL/GenBank/DDBJ whole genome shotgun (WGS) entry which is preliminary data.</text>
</comment>
<evidence type="ECO:0000313" key="3">
    <source>
        <dbReference type="Proteomes" id="UP001642483"/>
    </source>
</evidence>
<keyword evidence="1" id="KW-0732">Signal</keyword>
<dbReference type="SUPFAM" id="SSF53474">
    <property type="entry name" value="alpha/beta-Hydrolases"/>
    <property type="match status" value="1"/>
</dbReference>
<dbReference type="PANTHER" id="PTHR31497">
    <property type="entry name" value="AUTOCRINE PROLIFERATION REPRESSOR PROTEIN A"/>
    <property type="match status" value="1"/>
</dbReference>
<name>A0ABP0FB60_CLALP</name>
<protein>
    <recommendedName>
        <fullName evidence="4">Autocrine proliferation repressor A-like</fullName>
    </recommendedName>
</protein>
<dbReference type="PIRSF" id="PIRSF014728">
    <property type="entry name" value="PqaA"/>
    <property type="match status" value="1"/>
</dbReference>
<dbReference type="Proteomes" id="UP001642483">
    <property type="component" value="Unassembled WGS sequence"/>
</dbReference>
<gene>
    <name evidence="2" type="ORF">CVLEPA_LOCUS6348</name>
</gene>
<dbReference type="Gene3D" id="3.40.50.1820">
    <property type="entry name" value="alpha/beta hydrolase"/>
    <property type="match status" value="1"/>
</dbReference>
<dbReference type="InterPro" id="IPR029058">
    <property type="entry name" value="AB_hydrolase_fold"/>
</dbReference>
<dbReference type="PANTHER" id="PTHR31497:SF0">
    <property type="entry name" value="AUTOCRINE PROLIFERATION REPRESSOR PROTEIN A"/>
    <property type="match status" value="1"/>
</dbReference>
<feature type="signal peptide" evidence="1">
    <location>
        <begin position="1"/>
        <end position="20"/>
    </location>
</feature>
<dbReference type="InterPro" id="IPR009199">
    <property type="entry name" value="PhoPQ-act_pathogen-rel_PqaA"/>
</dbReference>
<sequence length="491" mass="56127">MHYYAKLSLVLVCGVYFAHCNPLDDYVFKDDGYFTYTLLRDKTYKANFHTTYFLNMTSQKWLTENDTDRSIWWHWLVVNIPDEFDPSMANSGYLLIDGGDNDNTEQIPDVTDTFVAMTGLMADATMSVTADLKQIPNQHLIFKKDATKQRRSEDAIIAYTWRHFLDNPSQPEWLLRLPMTKAAVKAMDAITDFVNKTVGKNIENFCVGGASKRGWTTWTTGAVDKRVKCITPIVMDELNMVKNLHHHYRAYGGWSFAFNDYYKENLTRDIDNPNMVPMAAIIDPLSYADRLTMPKMVFSTGGDEFFLPDDSHYYFSAMKGPMYVNMLPNAEHSCAGHEMQLMFNIQAFYMSVMKGLKLPKISWILYNTATGGGIDVTSDTTPTLVRAWSAVSVSNTRRDFRLLKANISNPLGDPIVQANIWHHYDVESMGNMKYRATFNTPLNGHWRAFFIQMTFPGPNGTMLEMTTETKIIPDKFPFQECHMDGCKGDLV</sequence>
<evidence type="ECO:0008006" key="4">
    <source>
        <dbReference type="Google" id="ProtNLM"/>
    </source>
</evidence>